<dbReference type="Proteomes" id="UP001597120">
    <property type="component" value="Unassembled WGS sequence"/>
</dbReference>
<evidence type="ECO:0000313" key="7">
    <source>
        <dbReference type="EMBL" id="MFD0867918.1"/>
    </source>
</evidence>
<dbReference type="Gene3D" id="1.10.10.60">
    <property type="entry name" value="Homeodomain-like"/>
    <property type="match status" value="1"/>
</dbReference>
<keyword evidence="1" id="KW-0678">Repressor</keyword>
<comment type="caution">
    <text evidence="7">The sequence shown here is derived from an EMBL/GenBank/DDBJ whole genome shotgun (WGS) entry which is preliminary data.</text>
</comment>
<evidence type="ECO:0000313" key="8">
    <source>
        <dbReference type="Proteomes" id="UP001597120"/>
    </source>
</evidence>
<name>A0ABW3D6F5_9BACL</name>
<dbReference type="PROSITE" id="PS50977">
    <property type="entry name" value="HTH_TETR_2"/>
    <property type="match status" value="1"/>
</dbReference>
<organism evidence="7 8">
    <name type="scientific">Paenibacillus residui</name>
    <dbReference type="NCBI Taxonomy" id="629724"/>
    <lineage>
        <taxon>Bacteria</taxon>
        <taxon>Bacillati</taxon>
        <taxon>Bacillota</taxon>
        <taxon>Bacilli</taxon>
        <taxon>Bacillales</taxon>
        <taxon>Paenibacillaceae</taxon>
        <taxon>Paenibacillus</taxon>
    </lineage>
</organism>
<feature type="domain" description="HTH tetR-type" evidence="6">
    <location>
        <begin position="6"/>
        <end position="66"/>
    </location>
</feature>
<dbReference type="InterPro" id="IPR009057">
    <property type="entry name" value="Homeodomain-like_sf"/>
</dbReference>
<dbReference type="RefSeq" id="WP_260982116.1">
    <property type="nucleotide sequence ID" value="NZ_JBHTIU010000008.1"/>
</dbReference>
<evidence type="ECO:0000256" key="2">
    <source>
        <dbReference type="ARBA" id="ARBA00023015"/>
    </source>
</evidence>
<protein>
    <submittedName>
        <fullName evidence="7">TetR/AcrR family transcriptional regulator</fullName>
    </submittedName>
</protein>
<evidence type="ECO:0000259" key="6">
    <source>
        <dbReference type="PROSITE" id="PS50977"/>
    </source>
</evidence>
<keyword evidence="4" id="KW-0804">Transcription</keyword>
<sequence length="194" mass="22573">MMKKKELTSNQLIEAAFELIAQHGIEKTSLAMISTKVGITKPSIYYHFASKEELIDRIFEYSLGDYHFDHFVQMDEYNEQNFAEKLYQAGLKMFPEKDEVYLRVLKEFMSYAVRNEKYLKRIAKFEQEFIEGLQELLQKGADLGVVKPQNIAAKAHMLAIVIDGIQDSIVMQIPFKTDYKDIWREAVNSVLTKT</sequence>
<reference evidence="8" key="1">
    <citation type="journal article" date="2019" name="Int. J. Syst. Evol. Microbiol.">
        <title>The Global Catalogue of Microorganisms (GCM) 10K type strain sequencing project: providing services to taxonomists for standard genome sequencing and annotation.</title>
        <authorList>
            <consortium name="The Broad Institute Genomics Platform"/>
            <consortium name="The Broad Institute Genome Sequencing Center for Infectious Disease"/>
            <person name="Wu L."/>
            <person name="Ma J."/>
        </authorList>
    </citation>
    <scope>NUCLEOTIDE SEQUENCE [LARGE SCALE GENOMIC DNA]</scope>
    <source>
        <strain evidence="8">CCUG 57263</strain>
    </source>
</reference>
<dbReference type="PROSITE" id="PS01081">
    <property type="entry name" value="HTH_TETR_1"/>
    <property type="match status" value="1"/>
</dbReference>
<dbReference type="InterPro" id="IPR039538">
    <property type="entry name" value="BetI_C"/>
</dbReference>
<dbReference type="SUPFAM" id="SSF48498">
    <property type="entry name" value="Tetracyclin repressor-like, C-terminal domain"/>
    <property type="match status" value="1"/>
</dbReference>
<dbReference type="PRINTS" id="PR00455">
    <property type="entry name" value="HTHTETR"/>
</dbReference>
<dbReference type="SUPFAM" id="SSF46689">
    <property type="entry name" value="Homeodomain-like"/>
    <property type="match status" value="1"/>
</dbReference>
<evidence type="ECO:0000256" key="5">
    <source>
        <dbReference type="PROSITE-ProRule" id="PRU00335"/>
    </source>
</evidence>
<keyword evidence="8" id="KW-1185">Reference proteome</keyword>
<keyword evidence="3 5" id="KW-0238">DNA-binding</keyword>
<proteinExistence type="predicted"/>
<feature type="DNA-binding region" description="H-T-H motif" evidence="5">
    <location>
        <begin position="29"/>
        <end position="48"/>
    </location>
</feature>
<dbReference type="Pfam" id="PF13977">
    <property type="entry name" value="TetR_C_6"/>
    <property type="match status" value="1"/>
</dbReference>
<dbReference type="Gene3D" id="1.10.357.10">
    <property type="entry name" value="Tetracycline Repressor, domain 2"/>
    <property type="match status" value="1"/>
</dbReference>
<dbReference type="PANTHER" id="PTHR43479:SF11">
    <property type="entry name" value="ACREF_ENVCD OPERON REPRESSOR-RELATED"/>
    <property type="match status" value="1"/>
</dbReference>
<dbReference type="InterPro" id="IPR001647">
    <property type="entry name" value="HTH_TetR"/>
</dbReference>
<gene>
    <name evidence="7" type="ORF">ACFQ03_02060</name>
</gene>
<dbReference type="PANTHER" id="PTHR43479">
    <property type="entry name" value="ACREF/ENVCD OPERON REPRESSOR-RELATED"/>
    <property type="match status" value="1"/>
</dbReference>
<dbReference type="InterPro" id="IPR036271">
    <property type="entry name" value="Tet_transcr_reg_TetR-rel_C_sf"/>
</dbReference>
<dbReference type="EMBL" id="JBHTIU010000008">
    <property type="protein sequence ID" value="MFD0867918.1"/>
    <property type="molecule type" value="Genomic_DNA"/>
</dbReference>
<evidence type="ECO:0000256" key="4">
    <source>
        <dbReference type="ARBA" id="ARBA00023163"/>
    </source>
</evidence>
<dbReference type="InterPro" id="IPR023772">
    <property type="entry name" value="DNA-bd_HTH_TetR-type_CS"/>
</dbReference>
<keyword evidence="2" id="KW-0805">Transcription regulation</keyword>
<dbReference type="Pfam" id="PF00440">
    <property type="entry name" value="TetR_N"/>
    <property type="match status" value="1"/>
</dbReference>
<evidence type="ECO:0000256" key="3">
    <source>
        <dbReference type="ARBA" id="ARBA00023125"/>
    </source>
</evidence>
<dbReference type="InterPro" id="IPR050624">
    <property type="entry name" value="HTH-type_Tx_Regulator"/>
</dbReference>
<accession>A0ABW3D6F5</accession>
<evidence type="ECO:0000256" key="1">
    <source>
        <dbReference type="ARBA" id="ARBA00022491"/>
    </source>
</evidence>